<protein>
    <recommendedName>
        <fullName evidence="2">Endonuclease/exonuclease/phosphatase domain-containing protein</fullName>
    </recommendedName>
</protein>
<accession>A0A0L9T6N4</accession>
<dbReference type="Gramene" id="KOM25774">
    <property type="protein sequence ID" value="KOM25774"/>
    <property type="gene ID" value="LR48_Vigan187s001400"/>
</dbReference>
<evidence type="ECO:0000313" key="4">
    <source>
        <dbReference type="Proteomes" id="UP000053144"/>
    </source>
</evidence>
<proteinExistence type="predicted"/>
<sequence length="853" mass="95154">MRRTPPSLHFLSATDTATATAANTAAATAASMSSLPSHRGRGRGFSSRPYSGGRGHFVSGDAHLRSVRDVNLGLRRGESGSFANQTVHNQNPPYNPRPHPPPLHHERPQFHNRPYSPPFPPHFPQYRLHPPPEHRPTFRPQTHLRQRPPDYRDWEPSLTPPPPHCERFKVLSYNILADYLALDHRNKLYFHIPPYILDWQWRKRSILFELGLWSADILCLQEVDRFHELAEELQPKGYSGIWKMRTGNPVDGCAIFWKKSRFNLLYEEFIEFNKLGLRDNVAQLCVLEIIYRNGSFPSSLTGSSKVVVCNIHVLYNPNRGEIKLGQVRVLLDKAKAVSKLWNDAPIVICGDFNCTPKSPLYDFISEQKLDLSGIDRNKVSGQASAIPASKPYYGPNSGEISATGSVQAISTEGVKEVTEQNNYRLDTTDLDTLDNQYTHSDLDMSVKSCAHVECGKENDSYPGKDTQETAVDHLKIFREVGSIEEQDASYSNGGLHNVPVNGDGHDITPVTSSAPEAVNSEKSGLGSNEHIPDAVPTSNEELSKKSNLHVPEENKLVEFDCSPTSLQECHQSFTRVRIDIESKDLDNAVISPTKRSSQTSASNTLEVPSTESGDSPSHEEIADDQNNSSSTAYLGDKSHQNFPLDEKEKTIFDEIDKTIGENIGDDSSFVSSLHNAEGVALDISSSMKSDLDKSYQYTKLNSASNLLPVEANEGEDKLSPRQISKSIWQGEATYNPALWTPKEIETATGNEECTFLEHSLQLRSTYTEAMDCSGTRDPYGEPLVTSYHRRFSGTVDYIWRSEGLQTTRVLAPMAKHAMEWTPGFPTKKWGSDHIALVTELAFMKDGTDISTEV</sequence>
<dbReference type="EMBL" id="KQ258287">
    <property type="protein sequence ID" value="KOM25774.1"/>
    <property type="molecule type" value="Genomic_DNA"/>
</dbReference>
<dbReference type="PANTHER" id="PTHR12121:SF85">
    <property type="entry name" value="CARBON CATABOLITE REPRESSOR PROTEIN 4 HOMOLOG 6"/>
    <property type="match status" value="1"/>
</dbReference>
<feature type="region of interest" description="Disordered" evidence="1">
    <location>
        <begin position="515"/>
        <end position="549"/>
    </location>
</feature>
<dbReference type="InterPro" id="IPR036691">
    <property type="entry name" value="Endo/exonu/phosph_ase_sf"/>
</dbReference>
<feature type="compositionally biased region" description="Polar residues" evidence="1">
    <location>
        <begin position="593"/>
        <end position="615"/>
    </location>
</feature>
<feature type="region of interest" description="Disordered" evidence="1">
    <location>
        <begin position="81"/>
        <end position="158"/>
    </location>
</feature>
<dbReference type="STRING" id="3914.A0A0L9T6N4"/>
<dbReference type="InterPro" id="IPR005135">
    <property type="entry name" value="Endo/exonuclease/phosphatase"/>
</dbReference>
<dbReference type="Pfam" id="PF03372">
    <property type="entry name" value="Exo_endo_phos"/>
    <property type="match status" value="1"/>
</dbReference>
<dbReference type="OrthoDB" id="428734at2759"/>
<dbReference type="OMA" id="HEECIEF"/>
<evidence type="ECO:0000256" key="1">
    <source>
        <dbReference type="SAM" id="MobiDB-lite"/>
    </source>
</evidence>
<reference evidence="4" key="1">
    <citation type="journal article" date="2015" name="Proc. Natl. Acad. Sci. U.S.A.">
        <title>Genome sequencing of adzuki bean (Vigna angularis) provides insight into high starch and low fat accumulation and domestication.</title>
        <authorList>
            <person name="Yang K."/>
            <person name="Tian Z."/>
            <person name="Chen C."/>
            <person name="Luo L."/>
            <person name="Zhao B."/>
            <person name="Wang Z."/>
            <person name="Yu L."/>
            <person name="Li Y."/>
            <person name="Sun Y."/>
            <person name="Li W."/>
            <person name="Chen Y."/>
            <person name="Li Y."/>
            <person name="Zhang Y."/>
            <person name="Ai D."/>
            <person name="Zhao J."/>
            <person name="Shang C."/>
            <person name="Ma Y."/>
            <person name="Wu B."/>
            <person name="Wang M."/>
            <person name="Gao L."/>
            <person name="Sun D."/>
            <person name="Zhang P."/>
            <person name="Guo F."/>
            <person name="Wang W."/>
            <person name="Li Y."/>
            <person name="Wang J."/>
            <person name="Varshney R.K."/>
            <person name="Wang J."/>
            <person name="Ling H.Q."/>
            <person name="Wan P."/>
        </authorList>
    </citation>
    <scope>NUCLEOTIDE SEQUENCE</scope>
    <source>
        <strain evidence="4">cv. Jingnong 6</strain>
    </source>
</reference>
<feature type="region of interest" description="Disordered" evidence="1">
    <location>
        <begin position="589"/>
        <end position="647"/>
    </location>
</feature>
<dbReference type="InterPro" id="IPR050410">
    <property type="entry name" value="CCR4/nocturin_mRNA_transcr"/>
</dbReference>
<gene>
    <name evidence="3" type="ORF">LR48_Vigan187s001400</name>
</gene>
<feature type="compositionally biased region" description="Basic and acidic residues" evidence="1">
    <location>
        <begin position="636"/>
        <end position="647"/>
    </location>
</feature>
<dbReference type="KEGG" id="var:108319289"/>
<dbReference type="PANTHER" id="PTHR12121">
    <property type="entry name" value="CARBON CATABOLITE REPRESSOR PROTEIN 4"/>
    <property type="match status" value="1"/>
</dbReference>
<name>A0A0L9T6N4_PHAAN</name>
<dbReference type="Gene3D" id="3.60.10.10">
    <property type="entry name" value="Endonuclease/exonuclease/phosphatase"/>
    <property type="match status" value="2"/>
</dbReference>
<feature type="region of interest" description="Disordered" evidence="1">
    <location>
        <begin position="30"/>
        <end position="59"/>
    </location>
</feature>
<dbReference type="SUPFAM" id="SSF56219">
    <property type="entry name" value="DNase I-like"/>
    <property type="match status" value="1"/>
</dbReference>
<dbReference type="Proteomes" id="UP000053144">
    <property type="component" value="Unassembled WGS sequence"/>
</dbReference>
<dbReference type="GO" id="GO:0000175">
    <property type="term" value="F:3'-5'-RNA exonuclease activity"/>
    <property type="evidence" value="ECO:0007669"/>
    <property type="project" value="TreeGrafter"/>
</dbReference>
<feature type="domain" description="Endonuclease/exonuclease/phosphatase" evidence="2">
    <location>
        <begin position="212"/>
        <end position="380"/>
    </location>
</feature>
<organism evidence="3 4">
    <name type="scientific">Phaseolus angularis</name>
    <name type="common">Azuki bean</name>
    <name type="synonym">Vigna angularis</name>
    <dbReference type="NCBI Taxonomy" id="3914"/>
    <lineage>
        <taxon>Eukaryota</taxon>
        <taxon>Viridiplantae</taxon>
        <taxon>Streptophyta</taxon>
        <taxon>Embryophyta</taxon>
        <taxon>Tracheophyta</taxon>
        <taxon>Spermatophyta</taxon>
        <taxon>Magnoliopsida</taxon>
        <taxon>eudicotyledons</taxon>
        <taxon>Gunneridae</taxon>
        <taxon>Pentapetalae</taxon>
        <taxon>rosids</taxon>
        <taxon>fabids</taxon>
        <taxon>Fabales</taxon>
        <taxon>Fabaceae</taxon>
        <taxon>Papilionoideae</taxon>
        <taxon>50 kb inversion clade</taxon>
        <taxon>NPAAA clade</taxon>
        <taxon>indigoferoid/millettioid clade</taxon>
        <taxon>Phaseoleae</taxon>
        <taxon>Vigna</taxon>
    </lineage>
</organism>
<evidence type="ECO:0000259" key="2">
    <source>
        <dbReference type="Pfam" id="PF03372"/>
    </source>
</evidence>
<dbReference type="AlphaFoldDB" id="A0A0L9T6N4"/>
<feature type="compositionally biased region" description="Polar residues" evidence="1">
    <location>
        <begin position="515"/>
        <end position="526"/>
    </location>
</feature>
<evidence type="ECO:0000313" key="3">
    <source>
        <dbReference type="EMBL" id="KOM25774.1"/>
    </source>
</evidence>